<keyword evidence="4" id="KW-1185">Reference proteome</keyword>
<name>A0A7V8VDE2_9BACT</name>
<keyword evidence="2" id="KW-0732">Signal</keyword>
<keyword evidence="1" id="KW-0472">Membrane</keyword>
<keyword evidence="1" id="KW-0812">Transmembrane</keyword>
<proteinExistence type="predicted"/>
<comment type="caution">
    <text evidence="3">The sequence shown here is derived from an EMBL/GenBank/DDBJ whole genome shotgun (WGS) entry which is preliminary data.</text>
</comment>
<dbReference type="AlphaFoldDB" id="A0A7V8VDE2"/>
<dbReference type="EMBL" id="JACEFB010000003">
    <property type="protein sequence ID" value="MBA2225989.1"/>
    <property type="molecule type" value="Genomic_DNA"/>
</dbReference>
<sequence>MRQMGRSMLAVALSGMFSSMAAVAQDRVEAQWLERLQSEGRAAMRNYEETVRRIEEVSELTYRQVAGERNVIPIQEKTVKRRLVRVEGNVLLEQSVVFEGSKEGPLLRLECVNERYSFTLGRASEESAYMLTDYREGAYEWLMPPTAGLHYEAYEAIQGLLKAVDGGGKLLALEWDDERQLVRAKYQKVGGGGKVDLTNEVWLDPQYHWRVVEERRTTPTATGVTQFHYGHAIGDLTFPVEMVAITTYKIPGAPVLRVEGRTSRIQRANLPVEHFYMSHYGLPEPVGVVWERRTPVYVWLLVAAGVLLTLALVFRWLARRLRHGPSEG</sequence>
<accession>A0A7V8VDE2</accession>
<dbReference type="Proteomes" id="UP000542342">
    <property type="component" value="Unassembled WGS sequence"/>
</dbReference>
<evidence type="ECO:0000313" key="4">
    <source>
        <dbReference type="Proteomes" id="UP000542342"/>
    </source>
</evidence>
<organism evidence="3 4">
    <name type="scientific">Thermogemmata fonticola</name>
    <dbReference type="NCBI Taxonomy" id="2755323"/>
    <lineage>
        <taxon>Bacteria</taxon>
        <taxon>Pseudomonadati</taxon>
        <taxon>Planctomycetota</taxon>
        <taxon>Planctomycetia</taxon>
        <taxon>Gemmatales</taxon>
        <taxon>Gemmataceae</taxon>
        <taxon>Thermogemmata</taxon>
    </lineage>
</organism>
<feature type="transmembrane region" description="Helical" evidence="1">
    <location>
        <begin position="296"/>
        <end position="318"/>
    </location>
</feature>
<feature type="signal peptide" evidence="2">
    <location>
        <begin position="1"/>
        <end position="24"/>
    </location>
</feature>
<gene>
    <name evidence="3" type="ORF">H0921_07425</name>
</gene>
<evidence type="ECO:0000256" key="1">
    <source>
        <dbReference type="SAM" id="Phobius"/>
    </source>
</evidence>
<feature type="chain" id="PRO_5031410742" evidence="2">
    <location>
        <begin position="25"/>
        <end position="328"/>
    </location>
</feature>
<evidence type="ECO:0000256" key="2">
    <source>
        <dbReference type="SAM" id="SignalP"/>
    </source>
</evidence>
<reference evidence="3 4" key="1">
    <citation type="submission" date="2020-07" db="EMBL/GenBank/DDBJ databases">
        <title>Thermogemmata thermophila gen. nov., sp. nov., a novel moderate thermophilic planctomycete from a Kamchatka hot spring.</title>
        <authorList>
            <person name="Elcheninov A.G."/>
            <person name="Podosokorskaya O.A."/>
            <person name="Kovaleva O.L."/>
            <person name="Novikov A."/>
            <person name="Bonch-Osmolovskaya E.A."/>
            <person name="Toshchakov S.V."/>
            <person name="Kublanov I.V."/>
        </authorList>
    </citation>
    <scope>NUCLEOTIDE SEQUENCE [LARGE SCALE GENOMIC DNA]</scope>
    <source>
        <strain evidence="3 4">2918</strain>
    </source>
</reference>
<evidence type="ECO:0000313" key="3">
    <source>
        <dbReference type="EMBL" id="MBA2225989.1"/>
    </source>
</evidence>
<dbReference type="RefSeq" id="WP_194537409.1">
    <property type="nucleotide sequence ID" value="NZ_JACEFB010000003.1"/>
</dbReference>
<protein>
    <submittedName>
        <fullName evidence="3">Uncharacterized protein</fullName>
    </submittedName>
</protein>
<keyword evidence="1" id="KW-1133">Transmembrane helix</keyword>